<keyword evidence="2" id="KW-1185">Reference proteome</keyword>
<dbReference type="EMBL" id="AOPY01001437">
    <property type="protein sequence ID" value="EPJ38994.1"/>
    <property type="molecule type" value="Genomic_DNA"/>
</dbReference>
<name>S4NKT7_9ACTN</name>
<evidence type="ECO:0000313" key="1">
    <source>
        <dbReference type="EMBL" id="EPJ38994.1"/>
    </source>
</evidence>
<sequence length="44" mass="4962">MLIYPEQGFMISQPVPEDVRQAFERLCREGFTSRLLSTTGKASA</sequence>
<gene>
    <name evidence="1" type="ORF">STAFG_3974</name>
</gene>
<reference evidence="1 2" key="1">
    <citation type="submission" date="2013-02" db="EMBL/GenBank/DDBJ databases">
        <title>Draft Genome Sequence of Streptomyces afghaniensis, Which Produces Compounds of the Julimycin B-Complex.</title>
        <authorList>
            <person name="Gruening B.A."/>
            <person name="Praeg A."/>
            <person name="Erxleben A."/>
            <person name="Guenther S."/>
            <person name="Fiedler H.-P."/>
            <person name="Goodfellow M."/>
            <person name="Mueller M."/>
        </authorList>
    </citation>
    <scope>NUCLEOTIDE SEQUENCE [LARGE SCALE GENOMIC DNA]</scope>
    <source>
        <strain evidence="1 2">772</strain>
    </source>
</reference>
<dbReference type="AlphaFoldDB" id="S4NKT7"/>
<accession>S4NKT7</accession>
<proteinExistence type="predicted"/>
<protein>
    <submittedName>
        <fullName evidence="1">Uncharacterized protein</fullName>
    </submittedName>
</protein>
<dbReference type="HOGENOM" id="CLU_3222396_0_0_11"/>
<organism evidence="1 2">
    <name type="scientific">Streptomyces afghaniensis 772</name>
    <dbReference type="NCBI Taxonomy" id="1283301"/>
    <lineage>
        <taxon>Bacteria</taxon>
        <taxon>Bacillati</taxon>
        <taxon>Actinomycetota</taxon>
        <taxon>Actinomycetes</taxon>
        <taxon>Kitasatosporales</taxon>
        <taxon>Streptomycetaceae</taxon>
        <taxon>Streptomyces</taxon>
    </lineage>
</organism>
<comment type="caution">
    <text evidence="1">The sequence shown here is derived from an EMBL/GenBank/DDBJ whole genome shotgun (WGS) entry which is preliminary data.</text>
</comment>
<dbReference type="Proteomes" id="UP000015001">
    <property type="component" value="Unassembled WGS sequence"/>
</dbReference>
<dbReference type="PATRIC" id="fig|1283301.3.peg.3942"/>
<evidence type="ECO:0000313" key="2">
    <source>
        <dbReference type="Proteomes" id="UP000015001"/>
    </source>
</evidence>